<protein>
    <recommendedName>
        <fullName evidence="2">Peptidase S9 prolyl oligopeptidase catalytic domain-containing protein</fullName>
    </recommendedName>
</protein>
<dbReference type="Pfam" id="PF00326">
    <property type="entry name" value="Peptidase_S9"/>
    <property type="match status" value="1"/>
</dbReference>
<proteinExistence type="predicted"/>
<feature type="domain" description="Peptidase S9 prolyl oligopeptidase catalytic" evidence="2">
    <location>
        <begin position="102"/>
        <end position="249"/>
    </location>
</feature>
<dbReference type="EMBL" id="UINC01195492">
    <property type="protein sequence ID" value="SVE12085.1"/>
    <property type="molecule type" value="Genomic_DNA"/>
</dbReference>
<sequence>VKIEGMTLDFPPKNAIVNIIPPHSLGNLSRVDLRDGAMNQVTNYNKDYFDNHPPATMTKFMISRTGFEIESRLLTPPGFDPSIQYPLVLDIHGGPQGRFSDSFNVDHQILATAGYLVLGVNPRGSSSYGHGFARAVHQDWGGEDYRDIMAAVDEVCSRDYVDETRLGIGGYSYGGYMSAWIVGQDTRFRAAVVGAPCINLVSLYGTSDIGVSFGESQFGGPPCQNMASLVQRSPLTYVANVETPVLLLH</sequence>
<organism evidence="3">
    <name type="scientific">marine metagenome</name>
    <dbReference type="NCBI Taxonomy" id="408172"/>
    <lineage>
        <taxon>unclassified sequences</taxon>
        <taxon>metagenomes</taxon>
        <taxon>ecological metagenomes</taxon>
    </lineage>
</organism>
<accession>A0A383AXY3</accession>
<evidence type="ECO:0000256" key="1">
    <source>
        <dbReference type="ARBA" id="ARBA00022801"/>
    </source>
</evidence>
<dbReference type="InterPro" id="IPR002471">
    <property type="entry name" value="Pept_S9_AS"/>
</dbReference>
<reference evidence="3" key="1">
    <citation type="submission" date="2018-05" db="EMBL/GenBank/DDBJ databases">
        <authorList>
            <person name="Lanie J.A."/>
            <person name="Ng W.-L."/>
            <person name="Kazmierczak K.M."/>
            <person name="Andrzejewski T.M."/>
            <person name="Davidsen T.M."/>
            <person name="Wayne K.J."/>
            <person name="Tettelin H."/>
            <person name="Glass J.I."/>
            <person name="Rusch D."/>
            <person name="Podicherti R."/>
            <person name="Tsui H.-C.T."/>
            <person name="Winkler M.E."/>
        </authorList>
    </citation>
    <scope>NUCLEOTIDE SEQUENCE</scope>
</reference>
<dbReference type="PROSITE" id="PS00708">
    <property type="entry name" value="PRO_ENDOPEP_SER"/>
    <property type="match status" value="1"/>
</dbReference>
<dbReference type="GO" id="GO:0004252">
    <property type="term" value="F:serine-type endopeptidase activity"/>
    <property type="evidence" value="ECO:0007669"/>
    <property type="project" value="InterPro"/>
</dbReference>
<name>A0A383AXY3_9ZZZZ</name>
<dbReference type="PANTHER" id="PTHR42776:SF27">
    <property type="entry name" value="DIPEPTIDYL PEPTIDASE FAMILY MEMBER 6"/>
    <property type="match status" value="1"/>
</dbReference>
<evidence type="ECO:0000313" key="3">
    <source>
        <dbReference type="EMBL" id="SVE12085.1"/>
    </source>
</evidence>
<feature type="non-terminal residue" evidence="3">
    <location>
        <position position="249"/>
    </location>
</feature>
<dbReference type="Gene3D" id="3.40.50.1820">
    <property type="entry name" value="alpha/beta hydrolase"/>
    <property type="match status" value="1"/>
</dbReference>
<dbReference type="PANTHER" id="PTHR42776">
    <property type="entry name" value="SERINE PEPTIDASE S9 FAMILY MEMBER"/>
    <property type="match status" value="1"/>
</dbReference>
<dbReference type="GO" id="GO:0006508">
    <property type="term" value="P:proteolysis"/>
    <property type="evidence" value="ECO:0007669"/>
    <property type="project" value="InterPro"/>
</dbReference>
<feature type="non-terminal residue" evidence="3">
    <location>
        <position position="1"/>
    </location>
</feature>
<dbReference type="InterPro" id="IPR029058">
    <property type="entry name" value="AB_hydrolase_fold"/>
</dbReference>
<dbReference type="SUPFAM" id="SSF53474">
    <property type="entry name" value="alpha/beta-Hydrolases"/>
    <property type="match status" value="1"/>
</dbReference>
<dbReference type="InterPro" id="IPR001375">
    <property type="entry name" value="Peptidase_S9_cat"/>
</dbReference>
<evidence type="ECO:0000259" key="2">
    <source>
        <dbReference type="Pfam" id="PF00326"/>
    </source>
</evidence>
<dbReference type="AlphaFoldDB" id="A0A383AXY3"/>
<keyword evidence="1" id="KW-0378">Hydrolase</keyword>
<gene>
    <name evidence="3" type="ORF">METZ01_LOCUS464939</name>
</gene>